<dbReference type="GO" id="GO:0046872">
    <property type="term" value="F:metal ion binding"/>
    <property type="evidence" value="ECO:0007669"/>
    <property type="project" value="InterPro"/>
</dbReference>
<dbReference type="Pfam" id="PF13535">
    <property type="entry name" value="ATP-grasp_4"/>
    <property type="match status" value="1"/>
</dbReference>
<dbReference type="InterPro" id="IPR013815">
    <property type="entry name" value="ATP_grasp_subdomain_1"/>
</dbReference>
<evidence type="ECO:0000256" key="1">
    <source>
        <dbReference type="ARBA" id="ARBA00022598"/>
    </source>
</evidence>
<feature type="domain" description="ATP-grasp" evidence="5">
    <location>
        <begin position="122"/>
        <end position="311"/>
    </location>
</feature>
<dbReference type="GO" id="GO:0005524">
    <property type="term" value="F:ATP binding"/>
    <property type="evidence" value="ECO:0007669"/>
    <property type="project" value="UniProtKB-UniRule"/>
</dbReference>
<dbReference type="Gene3D" id="3.30.1490.20">
    <property type="entry name" value="ATP-grasp fold, A domain"/>
    <property type="match status" value="1"/>
</dbReference>
<keyword evidence="1" id="KW-0436">Ligase</keyword>
<evidence type="ECO:0000259" key="5">
    <source>
        <dbReference type="PROSITE" id="PS50975"/>
    </source>
</evidence>
<dbReference type="Gene3D" id="3.30.470.20">
    <property type="entry name" value="ATP-grasp fold, B domain"/>
    <property type="match status" value="1"/>
</dbReference>
<dbReference type="EMBL" id="ABEXCJ040000001">
    <property type="protein sequence ID" value="ELR5216331.1"/>
    <property type="molecule type" value="Genomic_DNA"/>
</dbReference>
<dbReference type="PANTHER" id="PTHR43585:SF2">
    <property type="entry name" value="ATP-GRASP ENZYME FSQD"/>
    <property type="match status" value="1"/>
</dbReference>
<keyword evidence="2 4" id="KW-0547">Nucleotide-binding</keyword>
<dbReference type="InterPro" id="IPR011761">
    <property type="entry name" value="ATP-grasp"/>
</dbReference>
<dbReference type="AlphaFoldDB" id="A0AAD2ZH82"/>
<evidence type="ECO:0000313" key="6">
    <source>
        <dbReference type="EMBL" id="ELR5216331.1"/>
    </source>
</evidence>
<reference evidence="6" key="1">
    <citation type="submission" date="2023-10" db="EMBL/GenBank/DDBJ databases">
        <authorList>
            <consortium name="Clinical and Environmental Microbiology Branch: Whole genome sequencing antimicrobial resistance pathogens in the healthcare setting"/>
        </authorList>
    </citation>
    <scope>NUCLEOTIDE SEQUENCE</scope>
    <source>
        <strain evidence="6">2020QW-00022</strain>
    </source>
</reference>
<name>A0AAD2ZH82_PRORE</name>
<organism evidence="6">
    <name type="scientific">Providencia rettgeri</name>
    <dbReference type="NCBI Taxonomy" id="587"/>
    <lineage>
        <taxon>Bacteria</taxon>
        <taxon>Pseudomonadati</taxon>
        <taxon>Pseudomonadota</taxon>
        <taxon>Gammaproteobacteria</taxon>
        <taxon>Enterobacterales</taxon>
        <taxon>Morganellaceae</taxon>
        <taxon>Providencia</taxon>
    </lineage>
</organism>
<keyword evidence="3 4" id="KW-0067">ATP-binding</keyword>
<dbReference type="EMBL" id="ABEXCJ050000001">
    <property type="protein sequence ID" value="EMR4588518.1"/>
    <property type="molecule type" value="Genomic_DNA"/>
</dbReference>
<dbReference type="Gene3D" id="3.40.50.20">
    <property type="match status" value="1"/>
</dbReference>
<evidence type="ECO:0000256" key="2">
    <source>
        <dbReference type="ARBA" id="ARBA00022741"/>
    </source>
</evidence>
<accession>A0AAD2ZH82</accession>
<gene>
    <name evidence="7" type="ORF">M0K77_000791</name>
    <name evidence="6" type="ORF">M0K77_RS03955</name>
</gene>
<dbReference type="InterPro" id="IPR052032">
    <property type="entry name" value="ATP-dep_AA_Ligase"/>
</dbReference>
<comment type="caution">
    <text evidence="6">The sequence shown here is derived from an EMBL/GenBank/DDBJ whole genome shotgun (WGS) entry which is preliminary data.</text>
</comment>
<evidence type="ECO:0000313" key="7">
    <source>
        <dbReference type="EMBL" id="EMR4588518.1"/>
    </source>
</evidence>
<dbReference type="PROSITE" id="PS50975">
    <property type="entry name" value="ATP_GRASP"/>
    <property type="match status" value="1"/>
</dbReference>
<evidence type="ECO:0000256" key="4">
    <source>
        <dbReference type="PROSITE-ProRule" id="PRU00409"/>
    </source>
</evidence>
<dbReference type="PANTHER" id="PTHR43585">
    <property type="entry name" value="FUMIPYRROLE BIOSYNTHESIS PROTEIN C"/>
    <property type="match status" value="1"/>
</dbReference>
<proteinExistence type="predicted"/>
<sequence length="422" mass="47783">MINVIIIGDSYVNYALFPADSRLFYIGRCREWGDIDVVEYILEFPATFDIEEYDKKEEEEIISICRDVESKYGNIDFVIGSSEYTLLVASKVRESLKIPGRSVSDIIPFRNKAVMRDRICSARLLKQCNYFSPTVADSTFRTSIFCNDDYPLVIKPCSQAGSRFVSFIDNESDLLEAIDDMNENKLDYIIENKIAGEIIHIDGLYRDGELKFICASKYVYDCMSWISKNTPMSSIQITGENTERNVIDFANKVLASIGTNDVVFHLEAFAHNSDPIQLLEIAARPGGAAIVPAIKVFYGIDLNEESLKIDLGIKTTTSSAGYLSIKRNATETFSWIVLPIKERRHLQIEAVSGLNRLPDSVTWSTSIEVGEEYNKEFWEDKALAKFVLVGNTTDLLRDMWYLEKSISVDFKVIHKGLCKVIS</sequence>
<dbReference type="GO" id="GO:0016874">
    <property type="term" value="F:ligase activity"/>
    <property type="evidence" value="ECO:0007669"/>
    <property type="project" value="UniProtKB-KW"/>
</dbReference>
<dbReference type="SUPFAM" id="SSF56059">
    <property type="entry name" value="Glutathione synthetase ATP-binding domain-like"/>
    <property type="match status" value="1"/>
</dbReference>
<evidence type="ECO:0000256" key="3">
    <source>
        <dbReference type="ARBA" id="ARBA00022840"/>
    </source>
</evidence>
<protein>
    <submittedName>
        <fullName evidence="6">ATP-grasp domain-containing protein</fullName>
    </submittedName>
</protein>